<dbReference type="PANTHER" id="PTHR35841:SF1">
    <property type="entry name" value="PHOSPHONATES-BINDING PERIPLASMIC PROTEIN"/>
    <property type="match status" value="1"/>
</dbReference>
<dbReference type="RefSeq" id="WP_164455003.1">
    <property type="nucleotide sequence ID" value="NZ_JAAIJQ010000085.1"/>
</dbReference>
<dbReference type="AlphaFoldDB" id="A0A6M0K3H0"/>
<protein>
    <submittedName>
        <fullName evidence="1">Phosphate/phosphite/phosphonate ABC transporter substrate-binding protein</fullName>
    </submittedName>
</protein>
<dbReference type="Gene3D" id="3.40.190.10">
    <property type="entry name" value="Periplasmic binding protein-like II"/>
    <property type="match status" value="2"/>
</dbReference>
<dbReference type="Pfam" id="PF12974">
    <property type="entry name" value="Phosphonate-bd"/>
    <property type="match status" value="1"/>
</dbReference>
<accession>A0A6M0K3H0</accession>
<dbReference type="SUPFAM" id="SSF53850">
    <property type="entry name" value="Periplasmic binding protein-like II"/>
    <property type="match status" value="1"/>
</dbReference>
<dbReference type="PANTHER" id="PTHR35841">
    <property type="entry name" value="PHOSPHONATES-BINDING PERIPLASMIC PROTEIN"/>
    <property type="match status" value="1"/>
</dbReference>
<organism evidence="1 2">
    <name type="scientific">Thiorhodococcus minor</name>
    <dbReference type="NCBI Taxonomy" id="57489"/>
    <lineage>
        <taxon>Bacteria</taxon>
        <taxon>Pseudomonadati</taxon>
        <taxon>Pseudomonadota</taxon>
        <taxon>Gammaproteobacteria</taxon>
        <taxon>Chromatiales</taxon>
        <taxon>Chromatiaceae</taxon>
        <taxon>Thiorhodococcus</taxon>
    </lineage>
</organism>
<evidence type="ECO:0000313" key="1">
    <source>
        <dbReference type="EMBL" id="NEV64348.1"/>
    </source>
</evidence>
<sequence length="323" mass="36170">MAERGSRKVATRLVDQTKRGWRSCVSGLLTMTVLAQVAAAEPFRLGVINERPDRPSFALEQYAPLEAYLHARLAERGFATTGEVVITRDLDEMSSRVETGAVQAVLEGVMPTLKLRQRTGRLDVRLLLWRKGQRQYHTVFFARRDSMIERLDQLRGKTIVFESPRSTSAYDVPRLALIEAGLNLVSAVGNGVSDGHSPRDVRFVFAGSELNQAYWVHAGRADAGAFNDGDWERVPKTIQSELRIFHETPPILRWLLSFTAVVDPDVRDAAVEILLSMDKDPEGRAVLQAASRIAKIERLTDADRASLTYWEQALRRLGSMAIE</sequence>
<comment type="caution">
    <text evidence="1">The sequence shown here is derived from an EMBL/GenBank/DDBJ whole genome shotgun (WGS) entry which is preliminary data.</text>
</comment>
<reference evidence="1 2" key="1">
    <citation type="submission" date="2020-02" db="EMBL/GenBank/DDBJ databases">
        <title>Genome sequences of Thiorhodococcus mannitoliphagus and Thiorhodococcus minor, purple sulfur photosynthetic bacteria in the gammaproteobacterial family, Chromatiaceae.</title>
        <authorList>
            <person name="Aviles F.A."/>
            <person name="Meyer T.E."/>
            <person name="Kyndt J.A."/>
        </authorList>
    </citation>
    <scope>NUCLEOTIDE SEQUENCE [LARGE SCALE GENOMIC DNA]</scope>
    <source>
        <strain evidence="1 2">DSM 11518</strain>
    </source>
</reference>
<dbReference type="EMBL" id="JAAIJQ010000085">
    <property type="protein sequence ID" value="NEV64348.1"/>
    <property type="molecule type" value="Genomic_DNA"/>
</dbReference>
<dbReference type="Proteomes" id="UP000483379">
    <property type="component" value="Unassembled WGS sequence"/>
</dbReference>
<evidence type="ECO:0000313" key="2">
    <source>
        <dbReference type="Proteomes" id="UP000483379"/>
    </source>
</evidence>
<keyword evidence="2" id="KW-1185">Reference proteome</keyword>
<name>A0A6M0K3H0_9GAMM</name>
<gene>
    <name evidence="1" type="ORF">G3446_21100</name>
</gene>
<proteinExistence type="predicted"/>